<dbReference type="EMBL" id="BNEE01000006">
    <property type="protein sequence ID" value="GHI88159.1"/>
    <property type="molecule type" value="Genomic_DNA"/>
</dbReference>
<dbReference type="Gene3D" id="1.25.40.10">
    <property type="entry name" value="Tetratricopeptide repeat domain"/>
    <property type="match status" value="1"/>
</dbReference>
<proteinExistence type="predicted"/>
<dbReference type="InterPro" id="IPR027417">
    <property type="entry name" value="P-loop_NTPase"/>
</dbReference>
<dbReference type="InterPro" id="IPR011990">
    <property type="entry name" value="TPR-like_helical_dom_sf"/>
</dbReference>
<dbReference type="Pfam" id="PF13191">
    <property type="entry name" value="AAA_16"/>
    <property type="match status" value="1"/>
</dbReference>
<dbReference type="SUPFAM" id="SSF48452">
    <property type="entry name" value="TPR-like"/>
    <property type="match status" value="1"/>
</dbReference>
<dbReference type="Gene3D" id="3.40.50.300">
    <property type="entry name" value="P-loop containing nucleotide triphosphate hydrolases"/>
    <property type="match status" value="1"/>
</dbReference>
<dbReference type="InterPro" id="IPR019734">
    <property type="entry name" value="TPR_rpt"/>
</dbReference>
<dbReference type="PANTHER" id="PTHR47691">
    <property type="entry name" value="REGULATOR-RELATED"/>
    <property type="match status" value="1"/>
</dbReference>
<dbReference type="PRINTS" id="PR00364">
    <property type="entry name" value="DISEASERSIST"/>
</dbReference>
<dbReference type="Pfam" id="PF13424">
    <property type="entry name" value="TPR_12"/>
    <property type="match status" value="2"/>
</dbReference>
<evidence type="ECO:0000313" key="3">
    <source>
        <dbReference type="EMBL" id="GHI88159.1"/>
    </source>
</evidence>
<dbReference type="AlphaFoldDB" id="A0A919LL32"/>
<dbReference type="SMART" id="SM00028">
    <property type="entry name" value="TPR"/>
    <property type="match status" value="4"/>
</dbReference>
<dbReference type="RefSeq" id="WP_037894737.1">
    <property type="nucleotide sequence ID" value="NZ_BNEE01000006.1"/>
</dbReference>
<evidence type="ECO:0000259" key="2">
    <source>
        <dbReference type="Pfam" id="PF13191"/>
    </source>
</evidence>
<dbReference type="Pfam" id="PF13374">
    <property type="entry name" value="TPR_10"/>
    <property type="match status" value="1"/>
</dbReference>
<evidence type="ECO:0000256" key="1">
    <source>
        <dbReference type="SAM" id="MobiDB-lite"/>
    </source>
</evidence>
<dbReference type="SUPFAM" id="SSF52540">
    <property type="entry name" value="P-loop containing nucleoside triphosphate hydrolases"/>
    <property type="match status" value="1"/>
</dbReference>
<feature type="domain" description="Orc1-like AAA ATPase" evidence="2">
    <location>
        <begin position="64"/>
        <end position="185"/>
    </location>
</feature>
<organism evidence="3 4">
    <name type="scientific">Streptomyces xanthophaeus</name>
    <dbReference type="NCBI Taxonomy" id="67385"/>
    <lineage>
        <taxon>Bacteria</taxon>
        <taxon>Bacillati</taxon>
        <taxon>Actinomycetota</taxon>
        <taxon>Actinomycetes</taxon>
        <taxon>Kitasatosporales</taxon>
        <taxon>Streptomycetaceae</taxon>
        <taxon>Streptomyces</taxon>
    </lineage>
</organism>
<accession>A0A919LL32</accession>
<comment type="caution">
    <text evidence="3">The sequence shown here is derived from an EMBL/GenBank/DDBJ whole genome shotgun (WGS) entry which is preliminary data.</text>
</comment>
<dbReference type="InterPro" id="IPR041664">
    <property type="entry name" value="AAA_16"/>
</dbReference>
<protein>
    <recommendedName>
        <fullName evidence="2">Orc1-like AAA ATPase domain-containing protein</fullName>
    </recommendedName>
</protein>
<dbReference type="Proteomes" id="UP000600026">
    <property type="component" value="Unassembled WGS sequence"/>
</dbReference>
<reference evidence="3" key="1">
    <citation type="submission" date="2020-09" db="EMBL/GenBank/DDBJ databases">
        <title>Whole genome shotgun sequence of Streptomyces xanthophaeus NBRC 12829.</title>
        <authorList>
            <person name="Komaki H."/>
            <person name="Tamura T."/>
        </authorList>
    </citation>
    <scope>NUCLEOTIDE SEQUENCE</scope>
    <source>
        <strain evidence="3">NBRC 12829</strain>
    </source>
</reference>
<dbReference type="OrthoDB" id="3349744at2"/>
<name>A0A919LL32_9ACTN</name>
<evidence type="ECO:0000313" key="4">
    <source>
        <dbReference type="Proteomes" id="UP000600026"/>
    </source>
</evidence>
<sequence>MSAEKAPQRFGGPEQWASADRGGHVTQIGQQIGQQIGRDLNVFGPGTGPAPAALYGLPDAPVDLVGRAEQVDALLQSLEPAAATPVAVVAGLAGVGKSALALTVAQRAVAQGRFPGGVLFVSLNGYAPSGQVSPGQAVAALLRALGIRDADLPPTYEEHLALYRSELAGRAAAGQRVLIVADDAGDVSQVRPLVPQGGGGHRLLVTSRHGLVAPDFPGRLVDLDELSLDAATELITGTLLRTRPADLRPERDRAALAEIATYCGRLPLALTVVAARLAGDPGLSPTTLAEQLADTRTRLAALHFEGPGGGLPVGVRAAFDLSYRWLAPDEARLLRLLTVNPGPDCSTEAAIALDRQPEWDTRVLVAGLHGTPMKDVRELLARLATASLVTEQPAGSGRWRMHDLVRLYAAEQGELEAATDDRAAALGRLLGYYRGATGEAVSQLTQSERVRALAWLDAERPTVVALVALAEAEGRLEQMVHVATALMPYLNEWRHFEEAFTVGTQALAGARTLDEPGYASAALQELGKMHLEVHAVDRGIEYLEAAVTGFRECGDRVGEATALNSLGCAFGMQASFARAAEILERARDLFRELGHRHGEASALVNLAATLPGVDRFAEATETHRRAAGLFRDLGDLNGEADAYGNLALCLLAMGRLEEAHEAVERGIALRRGLGDRHGEGQALAVLGLVLCERERYEEAAAAQREAIELLREASDEHREARVRGDLDVTLARAAARPGPPCRAWRRLLRRLGFRRSGGGTAGPPGPPPPP</sequence>
<gene>
    <name evidence="3" type="ORF">Sxan_55230</name>
</gene>
<dbReference type="PANTHER" id="PTHR47691:SF3">
    <property type="entry name" value="HTH-TYPE TRANSCRIPTIONAL REGULATOR RV0890C-RELATED"/>
    <property type="match status" value="1"/>
</dbReference>
<keyword evidence="4" id="KW-1185">Reference proteome</keyword>
<feature type="region of interest" description="Disordered" evidence="1">
    <location>
        <begin position="1"/>
        <end position="23"/>
    </location>
</feature>